<feature type="transmembrane region" description="Helical" evidence="1">
    <location>
        <begin position="7"/>
        <end position="24"/>
    </location>
</feature>
<dbReference type="AlphaFoldDB" id="A0A2Z2N265"/>
<dbReference type="RefSeq" id="WP_088865901.1">
    <property type="nucleotide sequence ID" value="NZ_CP015106.1"/>
</dbReference>
<evidence type="ECO:0000313" key="2">
    <source>
        <dbReference type="EMBL" id="ASJ13672.1"/>
    </source>
</evidence>
<evidence type="ECO:0000313" key="3">
    <source>
        <dbReference type="Proteomes" id="UP000250085"/>
    </source>
</evidence>
<dbReference type="OrthoDB" id="385315at2157"/>
<keyword evidence="1" id="KW-0812">Transmembrane</keyword>
<evidence type="ECO:0000256" key="1">
    <source>
        <dbReference type="SAM" id="Phobius"/>
    </source>
</evidence>
<dbReference type="KEGG" id="trl:A3L10_00450"/>
<gene>
    <name evidence="2" type="ORF">A3L10_00450</name>
</gene>
<protein>
    <submittedName>
        <fullName evidence="2">Uncharacterized protein</fullName>
    </submittedName>
</protein>
<keyword evidence="1" id="KW-1133">Transmembrane helix</keyword>
<sequence>MGAADALAIIGGAFFLILILTPFLPTGLSFLGTLLLVFPMVILILLLVKVYDIEDRLAELKKDVEELKKPGARRDEI</sequence>
<dbReference type="GeneID" id="33327271"/>
<reference evidence="2 3" key="1">
    <citation type="submission" date="2016-04" db="EMBL/GenBank/DDBJ databases">
        <title>Complete genome sequence of Thermococcus radiotolerans type strain EJ2.</title>
        <authorList>
            <person name="Oger P.M."/>
        </authorList>
    </citation>
    <scope>NUCLEOTIDE SEQUENCE [LARGE SCALE GENOMIC DNA]</scope>
    <source>
        <strain evidence="2 3">EJ2</strain>
    </source>
</reference>
<keyword evidence="1" id="KW-0472">Membrane</keyword>
<proteinExistence type="predicted"/>
<dbReference type="Proteomes" id="UP000250085">
    <property type="component" value="Chromosome"/>
</dbReference>
<keyword evidence="3" id="KW-1185">Reference proteome</keyword>
<name>A0A2Z2N265_9EURY</name>
<organism evidence="2 3">
    <name type="scientific">Thermococcus radiotolerans</name>
    <dbReference type="NCBI Taxonomy" id="187880"/>
    <lineage>
        <taxon>Archaea</taxon>
        <taxon>Methanobacteriati</taxon>
        <taxon>Methanobacteriota</taxon>
        <taxon>Thermococci</taxon>
        <taxon>Thermococcales</taxon>
        <taxon>Thermococcaceae</taxon>
        <taxon>Thermococcus</taxon>
    </lineage>
</organism>
<feature type="transmembrane region" description="Helical" evidence="1">
    <location>
        <begin position="30"/>
        <end position="51"/>
    </location>
</feature>
<dbReference type="EMBL" id="CP015106">
    <property type="protein sequence ID" value="ASJ13672.1"/>
    <property type="molecule type" value="Genomic_DNA"/>
</dbReference>
<accession>A0A2Z2N265</accession>